<dbReference type="Pfam" id="PF02666">
    <property type="entry name" value="PS_Dcarbxylase"/>
    <property type="match status" value="1"/>
</dbReference>
<dbReference type="GO" id="GO:0046474">
    <property type="term" value="P:glycerophospholipid biosynthetic process"/>
    <property type="evidence" value="ECO:0007669"/>
    <property type="project" value="UniProtKB-ARBA"/>
</dbReference>
<sequence>MINNQDKTLSAVEHDESAHKRRSMSTARPGGFIRTFGLEEDKFRRSLEIKFVESISNSGEISHEESYTQILYQNLRTNGCQLQGSETRLVNTSLAHLTTTEWLSGIFSKEWMDETGKKLWEAMPLYARIGMHLIFHGPCAIRFITWSRIQNILKRESIREGEIYDSTDPPLVLHQITSFIATYNIRLDELLEPDISKYLSFNSFFSRRLKPDARPPAFPDDPSIVSSAADSRLTVFNSVDEATKFWIKGKAFTIDTLIQDKKVTASLGKNPRLAIWRLAPQDYHRFHSPITGKFIRVNHIPGEYYTVNPQAINENLNVFTVNTRSVAIFDTIFSHDKTKTFPFVLIAVGALLVGSIKWDKNPGDNVIRGGPLGYFQYGGSTVIGVFPQEAKIKWDDDLAEASRTSLEVLIKAGERIGKAEGET</sequence>
<organism evidence="13 14">
    <name type="scientific">Clathrus columnatus</name>
    <dbReference type="NCBI Taxonomy" id="1419009"/>
    <lineage>
        <taxon>Eukaryota</taxon>
        <taxon>Fungi</taxon>
        <taxon>Dikarya</taxon>
        <taxon>Basidiomycota</taxon>
        <taxon>Agaricomycotina</taxon>
        <taxon>Agaricomycetes</taxon>
        <taxon>Phallomycetidae</taxon>
        <taxon>Phallales</taxon>
        <taxon>Clathraceae</taxon>
        <taxon>Clathrus</taxon>
    </lineage>
</organism>
<gene>
    <name evidence="13" type="ORF">Clacol_000258</name>
</gene>
<dbReference type="AlphaFoldDB" id="A0AAV5A075"/>
<accession>A0AAV5A075</accession>
<protein>
    <recommendedName>
        <fullName evidence="3">phosphatidylserine decarboxylase</fullName>
        <ecNumber evidence="3">4.1.1.65</ecNumber>
    </recommendedName>
</protein>
<keyword evidence="9" id="KW-1208">Phospholipid metabolism</keyword>
<feature type="region of interest" description="Disordered" evidence="12">
    <location>
        <begin position="1"/>
        <end position="25"/>
    </location>
</feature>
<evidence type="ECO:0000256" key="8">
    <source>
        <dbReference type="ARBA" id="ARBA00023239"/>
    </source>
</evidence>
<keyword evidence="14" id="KW-1185">Reference proteome</keyword>
<evidence type="ECO:0000313" key="14">
    <source>
        <dbReference type="Proteomes" id="UP001050691"/>
    </source>
</evidence>
<dbReference type="EMBL" id="BPWL01000001">
    <property type="protein sequence ID" value="GJJ06069.1"/>
    <property type="molecule type" value="Genomic_DNA"/>
</dbReference>
<evidence type="ECO:0000256" key="4">
    <source>
        <dbReference type="ARBA" id="ARBA00022516"/>
    </source>
</evidence>
<evidence type="ECO:0000256" key="6">
    <source>
        <dbReference type="ARBA" id="ARBA00023098"/>
    </source>
</evidence>
<evidence type="ECO:0000256" key="12">
    <source>
        <dbReference type="SAM" id="MobiDB-lite"/>
    </source>
</evidence>
<evidence type="ECO:0000256" key="9">
    <source>
        <dbReference type="ARBA" id="ARBA00023264"/>
    </source>
</evidence>
<dbReference type="NCBIfam" id="TIGR00163">
    <property type="entry name" value="PS_decarb"/>
    <property type="match status" value="1"/>
</dbReference>
<comment type="pathway">
    <text evidence="11">Phospholipid metabolism; phosphatidylethanolamine biosynthesis.</text>
</comment>
<comment type="caution">
    <text evidence="13">The sequence shown here is derived from an EMBL/GenBank/DDBJ whole genome shotgun (WGS) entry which is preliminary data.</text>
</comment>
<evidence type="ECO:0000256" key="10">
    <source>
        <dbReference type="ARBA" id="ARBA00023317"/>
    </source>
</evidence>
<keyword evidence="7" id="KW-0594">Phospholipid biosynthesis</keyword>
<dbReference type="GO" id="GO:0004609">
    <property type="term" value="F:phosphatidylserine decarboxylase activity"/>
    <property type="evidence" value="ECO:0007669"/>
    <property type="project" value="UniProtKB-EC"/>
</dbReference>
<evidence type="ECO:0000256" key="5">
    <source>
        <dbReference type="ARBA" id="ARBA00022793"/>
    </source>
</evidence>
<keyword evidence="10" id="KW-0670">Pyruvate</keyword>
<dbReference type="InterPro" id="IPR003817">
    <property type="entry name" value="PS_Dcarbxylase"/>
</dbReference>
<reference evidence="13" key="1">
    <citation type="submission" date="2021-10" db="EMBL/GenBank/DDBJ databases">
        <title>De novo Genome Assembly of Clathrus columnatus (Basidiomycota, Fungi) Using Illumina and Nanopore Sequence Data.</title>
        <authorList>
            <person name="Ogiso-Tanaka E."/>
            <person name="Itagaki H."/>
            <person name="Hosoya T."/>
            <person name="Hosaka K."/>
        </authorList>
    </citation>
    <scope>NUCLEOTIDE SEQUENCE</scope>
    <source>
        <strain evidence="13">MO-923</strain>
    </source>
</reference>
<keyword evidence="4" id="KW-0444">Lipid biosynthesis</keyword>
<evidence type="ECO:0000256" key="2">
    <source>
        <dbReference type="ARBA" id="ARBA00005189"/>
    </source>
</evidence>
<comment type="pathway">
    <text evidence="2">Lipid metabolism.</text>
</comment>
<keyword evidence="6" id="KW-0443">Lipid metabolism</keyword>
<evidence type="ECO:0000256" key="7">
    <source>
        <dbReference type="ARBA" id="ARBA00023209"/>
    </source>
</evidence>
<evidence type="ECO:0000313" key="13">
    <source>
        <dbReference type="EMBL" id="GJJ06069.1"/>
    </source>
</evidence>
<proteinExistence type="predicted"/>
<dbReference type="InterPro" id="IPR033177">
    <property type="entry name" value="PSD-B"/>
</dbReference>
<evidence type="ECO:0000256" key="11">
    <source>
        <dbReference type="ARBA" id="ARBA00024326"/>
    </source>
</evidence>
<keyword evidence="8" id="KW-0456">Lyase</keyword>
<comment type="cofactor">
    <cofactor evidence="1">
        <name>pyruvate</name>
        <dbReference type="ChEBI" id="CHEBI:15361"/>
    </cofactor>
</comment>
<dbReference type="Proteomes" id="UP001050691">
    <property type="component" value="Unassembled WGS sequence"/>
</dbReference>
<keyword evidence="5" id="KW-0210">Decarboxylase</keyword>
<evidence type="ECO:0000256" key="1">
    <source>
        <dbReference type="ARBA" id="ARBA00001928"/>
    </source>
</evidence>
<evidence type="ECO:0000256" key="3">
    <source>
        <dbReference type="ARBA" id="ARBA00012243"/>
    </source>
</evidence>
<dbReference type="PANTHER" id="PTHR10067:SF17">
    <property type="entry name" value="PHOSPHATIDYLSERINE DECARBOXYLASE PROENZYME 2"/>
    <property type="match status" value="1"/>
</dbReference>
<name>A0AAV5A075_9AGAM</name>
<dbReference type="PANTHER" id="PTHR10067">
    <property type="entry name" value="PHOSPHATIDYLSERINE DECARBOXYLASE"/>
    <property type="match status" value="1"/>
</dbReference>
<dbReference type="EC" id="4.1.1.65" evidence="3"/>